<evidence type="ECO:0000256" key="1">
    <source>
        <dbReference type="SAM" id="MobiDB-lite"/>
    </source>
</evidence>
<organism evidence="2 3">
    <name type="scientific">Bacillus carboniphilus</name>
    <dbReference type="NCBI Taxonomy" id="86663"/>
    <lineage>
        <taxon>Bacteria</taxon>
        <taxon>Bacillati</taxon>
        <taxon>Bacillota</taxon>
        <taxon>Bacilli</taxon>
        <taxon>Bacillales</taxon>
        <taxon>Bacillaceae</taxon>
        <taxon>Bacillus</taxon>
    </lineage>
</organism>
<evidence type="ECO:0008006" key="4">
    <source>
        <dbReference type="Google" id="ProtNLM"/>
    </source>
</evidence>
<feature type="compositionally biased region" description="Acidic residues" evidence="1">
    <location>
        <begin position="90"/>
        <end position="105"/>
    </location>
</feature>
<keyword evidence="3" id="KW-1185">Reference proteome</keyword>
<feature type="region of interest" description="Disordered" evidence="1">
    <location>
        <begin position="38"/>
        <end position="58"/>
    </location>
</feature>
<name>A0ABY9JZG6_9BACI</name>
<proteinExistence type="predicted"/>
<gene>
    <name evidence="2" type="ORF">LC087_01885</name>
</gene>
<dbReference type="RefSeq" id="WP_306019842.1">
    <property type="nucleotide sequence ID" value="NZ_CP129013.1"/>
</dbReference>
<accession>A0ABY9JZG6</accession>
<reference evidence="2 3" key="1">
    <citation type="submission" date="2023-06" db="EMBL/GenBank/DDBJ databases">
        <title>Five Gram-positive bacteria isolated from mangrove sediments in Shenzhen, Guangdong, China.</title>
        <authorList>
            <person name="Yu S."/>
            <person name="Zheng W."/>
            <person name="Huang Y."/>
        </authorList>
    </citation>
    <scope>NUCLEOTIDE SEQUENCE [LARGE SCALE GENOMIC DNA]</scope>
    <source>
        <strain evidence="2 3">SaN35-3</strain>
    </source>
</reference>
<evidence type="ECO:0000313" key="3">
    <source>
        <dbReference type="Proteomes" id="UP001197974"/>
    </source>
</evidence>
<dbReference type="EMBL" id="CP129013">
    <property type="protein sequence ID" value="WLR42995.1"/>
    <property type="molecule type" value="Genomic_DNA"/>
</dbReference>
<feature type="region of interest" description="Disordered" evidence="1">
    <location>
        <begin position="87"/>
        <end position="117"/>
    </location>
</feature>
<protein>
    <recommendedName>
        <fullName evidence="4">Spore coat protein</fullName>
    </recommendedName>
</protein>
<sequence>MSHNGNKKIPILDLEKFQFSPPGPMGWNYSKYDPAMKSETENLESSVTSSLPEEKSQEDIQLVELPLEMLSYPSTMTETVIEVTDHVEEEKEEINQQEELGEQVEQEDHDHSGETPIEEDFQLEQVLLLEEIEEEIPKTKVTYIKLNLLQHLLGFLPIKR</sequence>
<evidence type="ECO:0000313" key="2">
    <source>
        <dbReference type="EMBL" id="WLR42995.1"/>
    </source>
</evidence>
<dbReference type="Proteomes" id="UP001197974">
    <property type="component" value="Chromosome"/>
</dbReference>